<dbReference type="Proteomes" id="UP000265903">
    <property type="component" value="Unassembled WGS sequence"/>
</dbReference>
<keyword evidence="6" id="KW-1185">Reference proteome</keyword>
<dbReference type="RefSeq" id="WP_114335457.1">
    <property type="nucleotide sequence ID" value="NZ_QMDL01000003.1"/>
</dbReference>
<dbReference type="Pfam" id="PF00501">
    <property type="entry name" value="AMP-binding"/>
    <property type="match status" value="1"/>
</dbReference>
<dbReference type="InterPro" id="IPR025110">
    <property type="entry name" value="AMP-bd_C"/>
</dbReference>
<dbReference type="AlphaFoldDB" id="A0A3M2RDP5"/>
<dbReference type="EC" id="6.2.1.-" evidence="5"/>
<comment type="similarity">
    <text evidence="1">Belongs to the ATP-dependent AMP-binding enzyme family.</text>
</comment>
<dbReference type="PROSITE" id="PS00455">
    <property type="entry name" value="AMP_BINDING"/>
    <property type="match status" value="1"/>
</dbReference>
<dbReference type="InterPro" id="IPR020845">
    <property type="entry name" value="AMP-binding_CS"/>
</dbReference>
<comment type="caution">
    <text evidence="5">The sequence shown here is derived from an EMBL/GenBank/DDBJ whole genome shotgun (WGS) entry which is preliminary data.</text>
</comment>
<dbReference type="CDD" id="cd04433">
    <property type="entry name" value="AFD_class_I"/>
    <property type="match status" value="1"/>
</dbReference>
<evidence type="ECO:0000259" key="4">
    <source>
        <dbReference type="Pfam" id="PF13193"/>
    </source>
</evidence>
<dbReference type="SUPFAM" id="SSF56801">
    <property type="entry name" value="Acetyl-CoA synthetase-like"/>
    <property type="match status" value="1"/>
</dbReference>
<dbReference type="PANTHER" id="PTHR43201:SF5">
    <property type="entry name" value="MEDIUM-CHAIN ACYL-COA LIGASE ACSF2, MITOCHONDRIAL"/>
    <property type="match status" value="1"/>
</dbReference>
<dbReference type="GO" id="GO:0031956">
    <property type="term" value="F:medium-chain fatty acid-CoA ligase activity"/>
    <property type="evidence" value="ECO:0007669"/>
    <property type="project" value="TreeGrafter"/>
</dbReference>
<dbReference type="PANTHER" id="PTHR43201">
    <property type="entry name" value="ACYL-COA SYNTHETASE"/>
    <property type="match status" value="1"/>
</dbReference>
<protein>
    <submittedName>
        <fullName evidence="5">Putative acyl--CoA ligase YhfT</fullName>
        <ecNumber evidence="5">6.2.1.-</ecNumber>
    </submittedName>
</protein>
<dbReference type="InterPro" id="IPR045851">
    <property type="entry name" value="AMP-bd_C_sf"/>
</dbReference>
<feature type="domain" description="AMP-binding enzyme C-terminal" evidence="4">
    <location>
        <begin position="343"/>
        <end position="415"/>
    </location>
</feature>
<dbReference type="EMBL" id="QMDL01000003">
    <property type="protein sequence ID" value="RMJ03234.1"/>
    <property type="molecule type" value="Genomic_DNA"/>
</dbReference>
<reference evidence="5 6" key="1">
    <citation type="submission" date="2018-08" db="EMBL/GenBank/DDBJ databases">
        <title>Whole Genome Sequence of the Moderate Halophilic Marine Bacterium Marinobacter litoralis Sw-45.</title>
        <authorList>
            <person name="Musa H."/>
        </authorList>
    </citation>
    <scope>NUCLEOTIDE SEQUENCE [LARGE SCALE GENOMIC DNA]</scope>
    <source>
        <strain evidence="5 6">Sw-45</strain>
    </source>
</reference>
<sequence>MTTAFPLFYVDNTPYSQDDCDRIVAPLADSGPFQNPATCRLAVCLQDTAHWLALCLWLKPLGASVLPIHPGTPRQAAKTLAIDTGCSHLLFGDNLRDAAPEALETPENPGQAAGGELIQLSSGTTGKPKTITRSWRDIDRELTAYVDHFTEAQPLTPVVACPVTHSYGLICGVLAALERGATPHVVTNLNPRFILSRLRSVPEHLLYASPTLVSLLIRILPPSETLHTVMLSGAPLPAPVLNQLRDRCQRLCQQYGCSEAGCVALTANVTEPGLLGTPLPHVSLDAGTSAAQPDDVMITIKGSGQHINTRDLGYFDAHGQLHFLARTDDTINVAGINVYPGAVEDVYLSYPGIREAVAYKQADSFAGERVCLRFVADAELDIDHLKQWSREHLSPHQVPAFIEQVETIPRLPNGKVSRRLLSEAPAHTLAEEVPA</sequence>
<name>A0A3M2RDP5_9GAMM</name>
<dbReference type="InterPro" id="IPR042099">
    <property type="entry name" value="ANL_N_sf"/>
</dbReference>
<dbReference type="OrthoDB" id="9803968at2"/>
<evidence type="ECO:0000256" key="2">
    <source>
        <dbReference type="ARBA" id="ARBA00022598"/>
    </source>
</evidence>
<feature type="domain" description="AMP-dependent synthetase/ligase" evidence="3">
    <location>
        <begin position="117"/>
        <end position="283"/>
    </location>
</feature>
<organism evidence="5 6">
    <name type="scientific">Marinobacter litoralis</name>
    <dbReference type="NCBI Taxonomy" id="187981"/>
    <lineage>
        <taxon>Bacteria</taxon>
        <taxon>Pseudomonadati</taxon>
        <taxon>Pseudomonadota</taxon>
        <taxon>Gammaproteobacteria</taxon>
        <taxon>Pseudomonadales</taxon>
        <taxon>Marinobacteraceae</taxon>
        <taxon>Marinobacter</taxon>
    </lineage>
</organism>
<evidence type="ECO:0000313" key="6">
    <source>
        <dbReference type="Proteomes" id="UP000265903"/>
    </source>
</evidence>
<dbReference type="Pfam" id="PF13193">
    <property type="entry name" value="AMP-binding_C"/>
    <property type="match status" value="1"/>
</dbReference>
<dbReference type="Gene3D" id="3.40.50.12780">
    <property type="entry name" value="N-terminal domain of ligase-like"/>
    <property type="match status" value="1"/>
</dbReference>
<gene>
    <name evidence="5" type="primary">yhfT</name>
    <name evidence="5" type="ORF">DOQ08_02699</name>
</gene>
<evidence type="ECO:0000259" key="3">
    <source>
        <dbReference type="Pfam" id="PF00501"/>
    </source>
</evidence>
<dbReference type="Gene3D" id="3.30.300.30">
    <property type="match status" value="1"/>
</dbReference>
<dbReference type="GO" id="GO:0006631">
    <property type="term" value="P:fatty acid metabolic process"/>
    <property type="evidence" value="ECO:0007669"/>
    <property type="project" value="TreeGrafter"/>
</dbReference>
<accession>A0A3M2RDP5</accession>
<evidence type="ECO:0000313" key="5">
    <source>
        <dbReference type="EMBL" id="RMJ03234.1"/>
    </source>
</evidence>
<keyword evidence="2 5" id="KW-0436">Ligase</keyword>
<dbReference type="InterPro" id="IPR000873">
    <property type="entry name" value="AMP-dep_synth/lig_dom"/>
</dbReference>
<dbReference type="NCBIfam" id="NF006167">
    <property type="entry name" value="PRK08308.1"/>
    <property type="match status" value="1"/>
</dbReference>
<evidence type="ECO:0000256" key="1">
    <source>
        <dbReference type="ARBA" id="ARBA00006432"/>
    </source>
</evidence>
<proteinExistence type="inferred from homology"/>